<accession>A0ABT2L549</accession>
<keyword evidence="2" id="KW-1185">Reference proteome</keyword>
<protein>
    <submittedName>
        <fullName evidence="1">Uncharacterized protein</fullName>
    </submittedName>
</protein>
<proteinExistence type="predicted"/>
<dbReference type="RefSeq" id="WP_260784653.1">
    <property type="nucleotide sequence ID" value="NZ_JAOCQI010000001.1"/>
</dbReference>
<name>A0ABT2L549_9RALS</name>
<reference evidence="1 2" key="1">
    <citation type="journal article" date="2023" name="Front. Microbiol.">
        <title>Ralstonia chuxiongensis sp. nov., Ralstonia mojiangensis sp. nov., and Ralstonia soli sp. nov., isolated from tobacco fields, are three novel species in the family Burkholderiaceae.</title>
        <authorList>
            <person name="Lu C.H."/>
            <person name="Zhang Y.Y."/>
            <person name="Jiang N."/>
            <person name="Chen W."/>
            <person name="Shao X."/>
            <person name="Zhao Z.M."/>
            <person name="Lu W.L."/>
            <person name="Hu X."/>
            <person name="Xi Y.X."/>
            <person name="Zou S.Y."/>
            <person name="Wei Q.J."/>
            <person name="Lin Z.L."/>
            <person name="Gong L."/>
            <person name="Gai X.T."/>
            <person name="Zhang L.Q."/>
            <person name="Li J.Y."/>
            <person name="Jin Y."/>
            <person name="Xia Z.Y."/>
        </authorList>
    </citation>
    <scope>NUCLEOTIDE SEQUENCE [LARGE SCALE GENOMIC DNA]</scope>
    <source>
        <strain evidence="1 2">22TCJT01-1</strain>
    </source>
</reference>
<evidence type="ECO:0000313" key="2">
    <source>
        <dbReference type="Proteomes" id="UP001164420"/>
    </source>
</evidence>
<evidence type="ECO:0000313" key="1">
    <source>
        <dbReference type="EMBL" id="MCT7310067.1"/>
    </source>
</evidence>
<dbReference type="EMBL" id="JAOCQI010000001">
    <property type="protein sequence ID" value="MCT7310067.1"/>
    <property type="molecule type" value="Genomic_DNA"/>
</dbReference>
<sequence>MTKQGYKPTEADLYASYLAIFAMPFGTHFKQRALESLALQIKQWLVTHISLEAVKHIRATGATVGLRRGHMMERMERAKKMFERQKPLGHKTFIKFFFDNDHVTLVVQAEANIKGTTHWSPCFPVPADRFIQNGSYAVRATPDDIEWAKSLAA</sequence>
<comment type="caution">
    <text evidence="1">The sequence shown here is derived from an EMBL/GenBank/DDBJ whole genome shotgun (WGS) entry which is preliminary data.</text>
</comment>
<dbReference type="Proteomes" id="UP001164420">
    <property type="component" value="Unassembled WGS sequence"/>
</dbReference>
<gene>
    <name evidence="1" type="ORF">N5J06_03865</name>
</gene>
<organism evidence="1 2">
    <name type="scientific">Ralstonia mojiangensis</name>
    <dbReference type="NCBI Taxonomy" id="2953895"/>
    <lineage>
        <taxon>Bacteria</taxon>
        <taxon>Pseudomonadati</taxon>
        <taxon>Pseudomonadota</taxon>
        <taxon>Betaproteobacteria</taxon>
        <taxon>Burkholderiales</taxon>
        <taxon>Burkholderiaceae</taxon>
        <taxon>Ralstonia</taxon>
    </lineage>
</organism>